<dbReference type="SUPFAM" id="SSF52540">
    <property type="entry name" value="P-loop containing nucleoside triphosphate hydrolases"/>
    <property type="match status" value="1"/>
</dbReference>
<dbReference type="InterPro" id="IPR027417">
    <property type="entry name" value="P-loop_NTPase"/>
</dbReference>
<dbReference type="PANTHER" id="PTHR43581:SF4">
    <property type="entry name" value="ATP_GTP PHOSPHATASE"/>
    <property type="match status" value="1"/>
</dbReference>
<protein>
    <recommendedName>
        <fullName evidence="1">ATPase AAA-type core domain-containing protein</fullName>
    </recommendedName>
</protein>
<dbReference type="Pfam" id="PF13304">
    <property type="entry name" value="AAA_21"/>
    <property type="match status" value="1"/>
</dbReference>
<comment type="caution">
    <text evidence="2">The sequence shown here is derived from an EMBL/GenBank/DDBJ whole genome shotgun (WGS) entry which is preliminary data.</text>
</comment>
<evidence type="ECO:0000313" key="3">
    <source>
        <dbReference type="Proteomes" id="UP001500842"/>
    </source>
</evidence>
<dbReference type="InterPro" id="IPR003959">
    <property type="entry name" value="ATPase_AAA_core"/>
</dbReference>
<sequence>MPDVTSPSSLLVPGFGLGGFRSLRELQPLGPLRKVTLVAGQNNSGKSNILRFARLLASSKLAELTWVDEPQPPGPPLLLQFAYDPVGDEELSQYRDSQSWRSGLLEALRHPVFHPVAGDHVWLTYSAENGARGSGRARTWSLDEGFLTAAIEALGTAGRSLSEASSAMTSTAGGGATHDIRRVLEKIFPLSPPSVETVGAFRQIAAGDEADGTTDDYNGRNLVRRLALLDRPPTQSFKEARAKFDAISQFARAVLEDHEVEIRIPADQSEIQIQQSGRVLPLASLGTGIHQVIILAAAATLLDNTLICIEEPEVHLHPLLQRKLIRYLSDATTNQYLIATHSAHLLDYERACVLHVKHDLETGTKVSQATTPQAVSDLCGDLGYRPSDLIQANAVIWVEGPSDRVYVNHWIAAVAPNEFVEGIHYSVMFYGGGLLRHLTANDPSVDDFISLRRLNRHSAILIDSDKTSSNARLTATKVRVRDEFDRTDMPGFAWITACRTIENYVPGKSPREWWGLRDQRRGVST</sequence>
<gene>
    <name evidence="2" type="ORF">GCM10009788_00190</name>
</gene>
<organism evidence="2 3">
    <name type="scientific">Nocardioides humi</name>
    <dbReference type="NCBI Taxonomy" id="449461"/>
    <lineage>
        <taxon>Bacteria</taxon>
        <taxon>Bacillati</taxon>
        <taxon>Actinomycetota</taxon>
        <taxon>Actinomycetes</taxon>
        <taxon>Propionibacteriales</taxon>
        <taxon>Nocardioidaceae</taxon>
        <taxon>Nocardioides</taxon>
    </lineage>
</organism>
<dbReference type="Proteomes" id="UP001500842">
    <property type="component" value="Unassembled WGS sequence"/>
</dbReference>
<dbReference type="PANTHER" id="PTHR43581">
    <property type="entry name" value="ATP/GTP PHOSPHATASE"/>
    <property type="match status" value="1"/>
</dbReference>
<dbReference type="Gene3D" id="3.40.50.300">
    <property type="entry name" value="P-loop containing nucleotide triphosphate hydrolases"/>
    <property type="match status" value="1"/>
</dbReference>
<evidence type="ECO:0000259" key="1">
    <source>
        <dbReference type="Pfam" id="PF13304"/>
    </source>
</evidence>
<proteinExistence type="predicted"/>
<dbReference type="EMBL" id="BAAAOR010000001">
    <property type="protein sequence ID" value="GAA1501579.1"/>
    <property type="molecule type" value="Genomic_DNA"/>
</dbReference>
<dbReference type="InterPro" id="IPR051396">
    <property type="entry name" value="Bact_Antivir_Def_Nuclease"/>
</dbReference>
<reference evidence="2 3" key="1">
    <citation type="journal article" date="2019" name="Int. J. Syst. Evol. Microbiol.">
        <title>The Global Catalogue of Microorganisms (GCM) 10K type strain sequencing project: providing services to taxonomists for standard genome sequencing and annotation.</title>
        <authorList>
            <consortium name="The Broad Institute Genomics Platform"/>
            <consortium name="The Broad Institute Genome Sequencing Center for Infectious Disease"/>
            <person name="Wu L."/>
            <person name="Ma J."/>
        </authorList>
    </citation>
    <scope>NUCLEOTIDE SEQUENCE [LARGE SCALE GENOMIC DNA]</scope>
    <source>
        <strain evidence="2 3">JCM 14942</strain>
    </source>
</reference>
<evidence type="ECO:0000313" key="2">
    <source>
        <dbReference type="EMBL" id="GAA1501579.1"/>
    </source>
</evidence>
<name>A0ABN1ZNS4_9ACTN</name>
<feature type="domain" description="ATPase AAA-type core" evidence="1">
    <location>
        <begin position="184"/>
        <end position="347"/>
    </location>
</feature>
<keyword evidence="3" id="KW-1185">Reference proteome</keyword>
<accession>A0ABN1ZNS4</accession>